<dbReference type="AlphaFoldDB" id="A0A192GZZ9"/>
<proteinExistence type="predicted"/>
<keyword evidence="2" id="KW-1185">Reference proteome</keyword>
<dbReference type="EMBL" id="CP014873">
    <property type="protein sequence ID" value="ANK61680.1"/>
    <property type="molecule type" value="Genomic_DNA"/>
</dbReference>
<protein>
    <submittedName>
        <fullName evidence="1">Uncharacterized protein</fullName>
    </submittedName>
</protein>
<dbReference type="GeneID" id="42981049"/>
<dbReference type="KEGG" id="lbt:AYR52_11110"/>
<sequence>MDTIALVLLILIAAGVVYVSAGILFEWFISAIIFLGGIIITFIGNFLTLLLQIAIRIKRLFLKTKHLLERVGVS</sequence>
<dbReference type="RefSeq" id="WP_068226059.1">
    <property type="nucleotide sequence ID" value="NZ_CP014623.1"/>
</dbReference>
<reference evidence="1 2" key="1">
    <citation type="submission" date="2016-03" db="EMBL/GenBank/DDBJ databases">
        <title>Pediococcus and Lactobacillus from brewery environment - whole genome sequencing and assembly.</title>
        <authorList>
            <person name="Behr J."/>
            <person name="Geissler A.J."/>
            <person name="Vogel R.F."/>
        </authorList>
    </citation>
    <scope>NUCLEOTIDE SEQUENCE [LARGE SCALE GENOMIC DNA]</scope>
    <source>
        <strain evidence="1 2">TMW 1.1989</strain>
    </source>
</reference>
<accession>A0A192GZZ9</accession>
<gene>
    <name evidence="1" type="ORF">AYR53_02210</name>
</gene>
<organism evidence="1 2">
    <name type="scientific">Loigolactobacillus backii</name>
    <dbReference type="NCBI Taxonomy" id="375175"/>
    <lineage>
        <taxon>Bacteria</taxon>
        <taxon>Bacillati</taxon>
        <taxon>Bacillota</taxon>
        <taxon>Bacilli</taxon>
        <taxon>Lactobacillales</taxon>
        <taxon>Lactobacillaceae</taxon>
        <taxon>Loigolactobacillus</taxon>
    </lineage>
</organism>
<evidence type="ECO:0000313" key="1">
    <source>
        <dbReference type="EMBL" id="ANK61680.1"/>
    </source>
</evidence>
<name>A0A192GZZ9_9LACO</name>
<dbReference type="STRING" id="375175.AYR53_02210"/>
<dbReference type="Proteomes" id="UP000078582">
    <property type="component" value="Chromosome"/>
</dbReference>
<evidence type="ECO:0000313" key="2">
    <source>
        <dbReference type="Proteomes" id="UP000078582"/>
    </source>
</evidence>